<gene>
    <name evidence="13" type="ORF">K452DRAFT_295202</name>
</gene>
<keyword evidence="6 10" id="KW-0949">S-adenosyl-L-methionine</keyword>
<feature type="domain" description="tRNA (guanine(10)-N(2))-methyltransferase TRMT11 N-terminal" evidence="12">
    <location>
        <begin position="3"/>
        <end position="167"/>
    </location>
</feature>
<dbReference type="GO" id="GO:0000049">
    <property type="term" value="F:tRNA binding"/>
    <property type="evidence" value="ECO:0007669"/>
    <property type="project" value="UniProtKB-UniRule"/>
</dbReference>
<evidence type="ECO:0000256" key="2">
    <source>
        <dbReference type="ARBA" id="ARBA00022490"/>
    </source>
</evidence>
<dbReference type="GO" id="GO:0008033">
    <property type="term" value="P:tRNA processing"/>
    <property type="evidence" value="ECO:0007669"/>
    <property type="project" value="UniProtKB-UniRule"/>
</dbReference>
<evidence type="ECO:0000256" key="1">
    <source>
        <dbReference type="ARBA" id="ARBA00004496"/>
    </source>
</evidence>
<evidence type="ECO:0000256" key="8">
    <source>
        <dbReference type="ARBA" id="ARBA00022884"/>
    </source>
</evidence>
<dbReference type="OrthoDB" id="296065at2759"/>
<reference evidence="13" key="1">
    <citation type="journal article" date="2020" name="Stud. Mycol.">
        <title>101 Dothideomycetes genomes: a test case for predicting lifestyles and emergence of pathogens.</title>
        <authorList>
            <person name="Haridas S."/>
            <person name="Albert R."/>
            <person name="Binder M."/>
            <person name="Bloem J."/>
            <person name="Labutti K."/>
            <person name="Salamov A."/>
            <person name="Andreopoulos B."/>
            <person name="Baker S."/>
            <person name="Barry K."/>
            <person name="Bills G."/>
            <person name="Bluhm B."/>
            <person name="Cannon C."/>
            <person name="Castanera R."/>
            <person name="Culley D."/>
            <person name="Daum C."/>
            <person name="Ezra D."/>
            <person name="Gonzalez J."/>
            <person name="Henrissat B."/>
            <person name="Kuo A."/>
            <person name="Liang C."/>
            <person name="Lipzen A."/>
            <person name="Lutzoni F."/>
            <person name="Magnuson J."/>
            <person name="Mondo S."/>
            <person name="Nolan M."/>
            <person name="Ohm R."/>
            <person name="Pangilinan J."/>
            <person name="Park H.-J."/>
            <person name="Ramirez L."/>
            <person name="Alfaro M."/>
            <person name="Sun H."/>
            <person name="Tritt A."/>
            <person name="Yoshinaga Y."/>
            <person name="Zwiers L.-H."/>
            <person name="Turgeon B."/>
            <person name="Goodwin S."/>
            <person name="Spatafora J."/>
            <person name="Crous P."/>
            <person name="Grigoriev I."/>
        </authorList>
    </citation>
    <scope>NUCLEOTIDE SEQUENCE</scope>
    <source>
        <strain evidence="13">CBS 121167</strain>
    </source>
</reference>
<dbReference type="PROSITE" id="PS00092">
    <property type="entry name" value="N6_MTASE"/>
    <property type="match status" value="1"/>
</dbReference>
<dbReference type="PANTHER" id="PTHR13370:SF3">
    <property type="entry name" value="TRNA (GUANINE(10)-N2)-METHYLTRANSFERASE HOMOLOG"/>
    <property type="match status" value="1"/>
</dbReference>
<evidence type="ECO:0000313" key="14">
    <source>
        <dbReference type="Proteomes" id="UP000799438"/>
    </source>
</evidence>
<protein>
    <recommendedName>
        <fullName evidence="9">tRNA (guanine(10)-N(2))-methyltransferase</fullName>
        <ecNumber evidence="9">2.1.1.214</ecNumber>
    </recommendedName>
</protein>
<dbReference type="EMBL" id="ML995477">
    <property type="protein sequence ID" value="KAF2145596.1"/>
    <property type="molecule type" value="Genomic_DNA"/>
</dbReference>
<keyword evidence="7 10" id="KW-0819">tRNA processing</keyword>
<evidence type="ECO:0000256" key="6">
    <source>
        <dbReference type="ARBA" id="ARBA00022691"/>
    </source>
</evidence>
<evidence type="ECO:0000256" key="10">
    <source>
        <dbReference type="PROSITE-ProRule" id="PRU00959"/>
    </source>
</evidence>
<name>A0A6A6BND6_9PEZI</name>
<organism evidence="13 14">
    <name type="scientific">Aplosporella prunicola CBS 121167</name>
    <dbReference type="NCBI Taxonomy" id="1176127"/>
    <lineage>
        <taxon>Eukaryota</taxon>
        <taxon>Fungi</taxon>
        <taxon>Dikarya</taxon>
        <taxon>Ascomycota</taxon>
        <taxon>Pezizomycotina</taxon>
        <taxon>Dothideomycetes</taxon>
        <taxon>Dothideomycetes incertae sedis</taxon>
        <taxon>Botryosphaeriales</taxon>
        <taxon>Aplosporellaceae</taxon>
        <taxon>Aplosporella</taxon>
    </lineage>
</organism>
<evidence type="ECO:0000256" key="9">
    <source>
        <dbReference type="ARBA" id="ARBA00066937"/>
    </source>
</evidence>
<keyword evidence="3 10" id="KW-0820">tRNA-binding</keyword>
<evidence type="ECO:0000259" key="11">
    <source>
        <dbReference type="Pfam" id="PF01170"/>
    </source>
</evidence>
<keyword evidence="2" id="KW-0963">Cytoplasm</keyword>
<evidence type="ECO:0000256" key="7">
    <source>
        <dbReference type="ARBA" id="ARBA00022694"/>
    </source>
</evidence>
<proteinExistence type="inferred from homology"/>
<dbReference type="PROSITE" id="PS51627">
    <property type="entry name" value="SAM_MT_TRM11"/>
    <property type="match status" value="1"/>
</dbReference>
<evidence type="ECO:0000256" key="3">
    <source>
        <dbReference type="ARBA" id="ARBA00022555"/>
    </source>
</evidence>
<dbReference type="GO" id="GO:0032259">
    <property type="term" value="P:methylation"/>
    <property type="evidence" value="ECO:0007669"/>
    <property type="project" value="UniProtKB-UniRule"/>
</dbReference>
<dbReference type="RefSeq" id="XP_033401308.1">
    <property type="nucleotide sequence ID" value="XM_033541786.1"/>
</dbReference>
<evidence type="ECO:0000256" key="4">
    <source>
        <dbReference type="ARBA" id="ARBA00022603"/>
    </source>
</evidence>
<dbReference type="PANTHER" id="PTHR13370">
    <property type="entry name" value="RNA METHYLASE-RELATED"/>
    <property type="match status" value="1"/>
</dbReference>
<dbReference type="InterPro" id="IPR029063">
    <property type="entry name" value="SAM-dependent_MTases_sf"/>
</dbReference>
<dbReference type="GO" id="GO:0160102">
    <property type="term" value="F:tRNA (guanine(10)-N2)-methyltransferase activity"/>
    <property type="evidence" value="ECO:0007669"/>
    <property type="project" value="UniProtKB-EC"/>
</dbReference>
<dbReference type="Gene3D" id="3.40.50.150">
    <property type="entry name" value="Vaccinia Virus protein VP39"/>
    <property type="match status" value="1"/>
</dbReference>
<dbReference type="GO" id="GO:0005737">
    <property type="term" value="C:cytoplasm"/>
    <property type="evidence" value="ECO:0007669"/>
    <property type="project" value="UniProtKB-SubCell"/>
</dbReference>
<dbReference type="InterPro" id="IPR002052">
    <property type="entry name" value="DNA_methylase_N6_adenine_CS"/>
</dbReference>
<dbReference type="Pfam" id="PF01170">
    <property type="entry name" value="UPF0020"/>
    <property type="match status" value="1"/>
</dbReference>
<keyword evidence="4 10" id="KW-0489">Methyltransferase</keyword>
<keyword evidence="5 10" id="KW-0808">Transferase</keyword>
<dbReference type="SUPFAM" id="SSF53335">
    <property type="entry name" value="S-adenosyl-L-methionine-dependent methyltransferases"/>
    <property type="match status" value="1"/>
</dbReference>
<dbReference type="GO" id="GO:0043527">
    <property type="term" value="C:tRNA methyltransferase complex"/>
    <property type="evidence" value="ECO:0007669"/>
    <property type="project" value="UniProtKB-ARBA"/>
</dbReference>
<evidence type="ECO:0000259" key="12">
    <source>
        <dbReference type="Pfam" id="PF25904"/>
    </source>
</evidence>
<dbReference type="InterPro" id="IPR000241">
    <property type="entry name" value="RlmKL-like_Mtase"/>
</dbReference>
<keyword evidence="14" id="KW-1185">Reference proteome</keyword>
<sequence>MQEYLIRVVQVHPSFRKAELEALATYAGIEIEFVAYSEDSPFCIVRLPSDDAARALISRSVLSAAIYELWGSGSTYEDLHTSITERTQSRWPAYKNDSFRFSVDSFQGKRSNSQQREIIDTFRYMGFEGPIRMKDPDLHLTIFEHFEMHTPEPHAIYLGRHIADSGRRAIVKYDLKKRCYISTTSMDSELALVSANMALAGPGKLFFDPFAGTGSFPVACAHFGAMALGADIDGRSIRGKAGKDVLSNFKQYGLMDKCLDNCISDLTNTPLRKARWLDGIICDPPYGVREGLKVLGRKDEGGKEAVIIDGQYAHLREGFIPPKKPYSFEAMLDDIMEFATDMLVDEGRLSMWMPTANDEDIELAIPTHPYLEIISVCIQPFNKWSRRLLTYRRIPDALVDKTASWTKREFGNGVHADELNSFRRRYFQGFKGADEGEDPSTPVSASAAIDQAAADKISELSISEDATQPSK</sequence>
<accession>A0A6A6BND6</accession>
<dbReference type="AlphaFoldDB" id="A0A6A6BND6"/>
<feature type="domain" description="Ribosomal RNA large subunit methyltransferase K/L-like methyltransferase" evidence="11">
    <location>
        <begin position="178"/>
        <end position="291"/>
    </location>
</feature>
<keyword evidence="8 10" id="KW-0694">RNA-binding</keyword>
<dbReference type="GeneID" id="54299283"/>
<comment type="subcellular location">
    <subcellularLocation>
        <location evidence="1">Cytoplasm</location>
    </subcellularLocation>
</comment>
<evidence type="ECO:0000256" key="5">
    <source>
        <dbReference type="ARBA" id="ARBA00022679"/>
    </source>
</evidence>
<dbReference type="InterPro" id="IPR059073">
    <property type="entry name" value="TRMT11_N"/>
</dbReference>
<dbReference type="Proteomes" id="UP000799438">
    <property type="component" value="Unassembled WGS sequence"/>
</dbReference>
<evidence type="ECO:0000313" key="13">
    <source>
        <dbReference type="EMBL" id="KAF2145596.1"/>
    </source>
</evidence>
<dbReference type="EC" id="2.1.1.214" evidence="9"/>
<comment type="similarity">
    <text evidence="10">Belongs to the class I-like SAM-binding methyltransferase superfamily. TRM11 methyltransferase family.</text>
</comment>
<dbReference type="Pfam" id="PF25904">
    <property type="entry name" value="Tmrp11_N"/>
    <property type="match status" value="1"/>
</dbReference>
<dbReference type="PIRSF" id="PIRSF017259">
    <property type="entry name" value="tRNA_mtfrase_TRM11"/>
    <property type="match status" value="1"/>
</dbReference>
<dbReference type="InterPro" id="IPR016691">
    <property type="entry name" value="TRMT11"/>
</dbReference>